<dbReference type="Gene3D" id="1.10.275.20">
    <property type="entry name" value="Choline/Carnitine o-acyltransferase"/>
    <property type="match status" value="1"/>
</dbReference>
<comment type="pathway">
    <text evidence="1">Lipid metabolism; fatty acid beta-oxidation.</text>
</comment>
<feature type="transmembrane region" description="Helical" evidence="4">
    <location>
        <begin position="101"/>
        <end position="121"/>
    </location>
</feature>
<keyword evidence="4" id="KW-0472">Membrane</keyword>
<evidence type="ECO:0000313" key="7">
    <source>
        <dbReference type="Proteomes" id="UP000054359"/>
    </source>
</evidence>
<dbReference type="OMA" id="IVRMISG"/>
<keyword evidence="6" id="KW-0808">Transferase</keyword>
<dbReference type="PANTHER" id="PTHR22589:SF31">
    <property type="entry name" value="CARNITINE O-PALMITOYLTRANSFERASE"/>
    <property type="match status" value="1"/>
</dbReference>
<name>A0A087T9P4_STEMI</name>
<dbReference type="InterPro" id="IPR042572">
    <property type="entry name" value="Carn_acyl_trans_N"/>
</dbReference>
<dbReference type="InterPro" id="IPR000542">
    <property type="entry name" value="Carn_acyl_trans"/>
</dbReference>
<evidence type="ECO:0000256" key="3">
    <source>
        <dbReference type="ARBA" id="ARBA00048999"/>
    </source>
</evidence>
<gene>
    <name evidence="6" type="ORF">X975_04512</name>
</gene>
<dbReference type="AlphaFoldDB" id="A0A087T9P4"/>
<dbReference type="GO" id="GO:0006635">
    <property type="term" value="P:fatty acid beta-oxidation"/>
    <property type="evidence" value="ECO:0007669"/>
    <property type="project" value="UniProtKB-UniPathway"/>
</dbReference>
<dbReference type="Proteomes" id="UP000054359">
    <property type="component" value="Unassembled WGS sequence"/>
</dbReference>
<feature type="non-terminal residue" evidence="6">
    <location>
        <position position="214"/>
    </location>
</feature>
<organism evidence="6 7">
    <name type="scientific">Stegodyphus mimosarum</name>
    <name type="common">African social velvet spider</name>
    <dbReference type="NCBI Taxonomy" id="407821"/>
    <lineage>
        <taxon>Eukaryota</taxon>
        <taxon>Metazoa</taxon>
        <taxon>Ecdysozoa</taxon>
        <taxon>Arthropoda</taxon>
        <taxon>Chelicerata</taxon>
        <taxon>Arachnida</taxon>
        <taxon>Araneae</taxon>
        <taxon>Araneomorphae</taxon>
        <taxon>Entelegynae</taxon>
        <taxon>Eresoidea</taxon>
        <taxon>Eresidae</taxon>
        <taxon>Stegodyphus</taxon>
    </lineage>
</organism>
<protein>
    <submittedName>
        <fullName evidence="6">Carnitine O-palmitoyltransferase 1, liver isoform</fullName>
    </submittedName>
</protein>
<dbReference type="OrthoDB" id="6332642at2759"/>
<reference evidence="6 7" key="1">
    <citation type="submission" date="2013-11" db="EMBL/GenBank/DDBJ databases">
        <title>Genome sequencing of Stegodyphus mimosarum.</title>
        <authorList>
            <person name="Bechsgaard J."/>
        </authorList>
    </citation>
    <scope>NUCLEOTIDE SEQUENCE [LARGE SCALE GENOMIC DNA]</scope>
</reference>
<accession>A0A087T9P4</accession>
<dbReference type="PROSITE" id="PS00439">
    <property type="entry name" value="ACYLTRANSF_C_1"/>
    <property type="match status" value="1"/>
</dbReference>
<dbReference type="Pfam" id="PF00755">
    <property type="entry name" value="Carn_acyltransf"/>
    <property type="match status" value="1"/>
</dbReference>
<dbReference type="GO" id="GO:0004095">
    <property type="term" value="F:carnitine O-palmitoyltransferase activity"/>
    <property type="evidence" value="ECO:0007669"/>
    <property type="project" value="TreeGrafter"/>
</dbReference>
<dbReference type="EMBL" id="KK114178">
    <property type="protein sequence ID" value="KFM61833.1"/>
    <property type="molecule type" value="Genomic_DNA"/>
</dbReference>
<dbReference type="STRING" id="407821.A0A087T9P4"/>
<dbReference type="UniPathway" id="UPA00659"/>
<evidence type="ECO:0000256" key="4">
    <source>
        <dbReference type="SAM" id="Phobius"/>
    </source>
</evidence>
<dbReference type="PANTHER" id="PTHR22589">
    <property type="entry name" value="CARNITINE O-ACYLTRANSFERASE"/>
    <property type="match status" value="1"/>
</dbReference>
<keyword evidence="4" id="KW-0812">Transmembrane</keyword>
<dbReference type="SUPFAM" id="SSF52777">
    <property type="entry name" value="CoA-dependent acyltransferases"/>
    <property type="match status" value="1"/>
</dbReference>
<keyword evidence="4" id="KW-1133">Transmembrane helix</keyword>
<keyword evidence="2" id="KW-0012">Acyltransferase</keyword>
<feature type="transmembrane region" description="Helical" evidence="4">
    <location>
        <begin position="46"/>
        <end position="72"/>
    </location>
</feature>
<dbReference type="GO" id="GO:0005739">
    <property type="term" value="C:mitochondrion"/>
    <property type="evidence" value="ECO:0007669"/>
    <property type="project" value="TreeGrafter"/>
</dbReference>
<evidence type="ECO:0000259" key="5">
    <source>
        <dbReference type="Pfam" id="PF00755"/>
    </source>
</evidence>
<proteinExistence type="predicted"/>
<sequence length="214" mass="24123">MAEARIAVAEPRVNTIEEIASPQSWKDVLGSFRSIITKRYYKVRNLIYNGVWPASLSNVRLTILTCIVLMLIEPSLTSGINASLWNIAHLLCIPQGCPRTLQALIVSSIVGIVSFIALMILRQSLLRLLLSYRGWMYENPKSHTILTTVWCGAVRLLSGYKPSLYSCQRSLPRLPVPSVKDTLNRLYESLKPLCTEEELKEIQMQGKEFESTLA</sequence>
<comment type="catalytic activity">
    <reaction evidence="3">
        <text>4,8-dimethylnonanoyl-CoA + (R)-carnitine = O-4,8-dimethylnonanoyl-(R)-carnitine + CoA</text>
        <dbReference type="Rhea" id="RHEA:44860"/>
        <dbReference type="ChEBI" id="CHEBI:16347"/>
        <dbReference type="ChEBI" id="CHEBI:57287"/>
        <dbReference type="ChEBI" id="CHEBI:77061"/>
        <dbReference type="ChEBI" id="CHEBI:84654"/>
    </reaction>
</comment>
<dbReference type="InterPro" id="IPR039551">
    <property type="entry name" value="Cho/carn_acyl_trans"/>
</dbReference>
<evidence type="ECO:0000256" key="2">
    <source>
        <dbReference type="ARBA" id="ARBA00023315"/>
    </source>
</evidence>
<evidence type="ECO:0000256" key="1">
    <source>
        <dbReference type="ARBA" id="ARBA00005005"/>
    </source>
</evidence>
<feature type="domain" description="Choline/carnitine acyltransferase" evidence="5">
    <location>
        <begin position="174"/>
        <end position="211"/>
    </location>
</feature>
<evidence type="ECO:0000313" key="6">
    <source>
        <dbReference type="EMBL" id="KFM61833.1"/>
    </source>
</evidence>
<dbReference type="GO" id="GO:0009437">
    <property type="term" value="P:carnitine metabolic process"/>
    <property type="evidence" value="ECO:0007669"/>
    <property type="project" value="TreeGrafter"/>
</dbReference>
<keyword evidence="7" id="KW-1185">Reference proteome</keyword>